<reference evidence="2 3" key="1">
    <citation type="submission" date="2018-03" db="EMBL/GenBank/DDBJ databases">
        <title>Bacteriophage NCPPB3778 and a type I-E CRISPR drive the evolution of the US Biological Select Agent, Rathayibacter toxicus.</title>
        <authorList>
            <person name="Davis E.W.II."/>
            <person name="Tabima J.F."/>
            <person name="Weisberg A.J."/>
            <person name="Dantas Lopes L."/>
            <person name="Wiseman M.S."/>
            <person name="Wiseman M.S."/>
            <person name="Pupko T."/>
            <person name="Belcher M.S."/>
            <person name="Sechler A.J."/>
            <person name="Tancos M.A."/>
            <person name="Schroeder B.K."/>
            <person name="Murray T.D."/>
            <person name="Luster D.G."/>
            <person name="Schneider W.L."/>
            <person name="Rogers E."/>
            <person name="Andreote F.D."/>
            <person name="Grunwald N.J."/>
            <person name="Putnam M.L."/>
            <person name="Chang J.H."/>
        </authorList>
    </citation>
    <scope>NUCLEOTIDE SEQUENCE [LARGE SCALE GENOMIC DNA]</scope>
    <source>
        <strain evidence="2 3">DSM 15933</strain>
    </source>
</reference>
<evidence type="ECO:0000313" key="3">
    <source>
        <dbReference type="Proteomes" id="UP000241085"/>
    </source>
</evidence>
<evidence type="ECO:0000256" key="1">
    <source>
        <dbReference type="SAM" id="Phobius"/>
    </source>
</evidence>
<comment type="caution">
    <text evidence="2">The sequence shown here is derived from an EMBL/GenBank/DDBJ whole genome shotgun (WGS) entry which is preliminary data.</text>
</comment>
<feature type="transmembrane region" description="Helical" evidence="1">
    <location>
        <begin position="16"/>
        <end position="35"/>
    </location>
</feature>
<keyword evidence="1" id="KW-0812">Transmembrane</keyword>
<accession>A0A2T4US76</accession>
<protein>
    <submittedName>
        <fullName evidence="2">Uncharacterized protein</fullName>
    </submittedName>
</protein>
<dbReference type="Proteomes" id="UP000241085">
    <property type="component" value="Unassembled WGS sequence"/>
</dbReference>
<keyword evidence="1" id="KW-0472">Membrane</keyword>
<keyword evidence="1" id="KW-1133">Transmembrane helix</keyword>
<organism evidence="2 3">
    <name type="scientific">Rathayibacter caricis DSM 15933</name>
    <dbReference type="NCBI Taxonomy" id="1328867"/>
    <lineage>
        <taxon>Bacteria</taxon>
        <taxon>Bacillati</taxon>
        <taxon>Actinomycetota</taxon>
        <taxon>Actinomycetes</taxon>
        <taxon>Micrococcales</taxon>
        <taxon>Microbacteriaceae</taxon>
        <taxon>Rathayibacter</taxon>
    </lineage>
</organism>
<keyword evidence="3" id="KW-1185">Reference proteome</keyword>
<dbReference type="RefSeq" id="WP_107574071.1">
    <property type="nucleotide sequence ID" value="NZ_PZPL01000001.1"/>
</dbReference>
<dbReference type="EMBL" id="PZPL01000001">
    <property type="protein sequence ID" value="PTL72351.1"/>
    <property type="molecule type" value="Genomic_DNA"/>
</dbReference>
<evidence type="ECO:0000313" key="2">
    <source>
        <dbReference type="EMBL" id="PTL72351.1"/>
    </source>
</evidence>
<proteinExistence type="predicted"/>
<feature type="transmembrane region" description="Helical" evidence="1">
    <location>
        <begin position="41"/>
        <end position="64"/>
    </location>
</feature>
<sequence>MQWNWFTRAKTPSESILIGMLVLAIPAWNLSGMLIDGISLALRLGVLVALSVILFGVMAVLMAVRHPTPHADLAARTVRVRSRVTPFADFTSAKRLFLGSRSKRVVIELHAPGHTVLLELRDSLGRVTTGRTQEAILEFLHGSGVVMPTSRDDPTGRFTELNFPGSLSREQAIALAERPLTAPDVGSGAHG</sequence>
<dbReference type="AlphaFoldDB" id="A0A2T4US76"/>
<gene>
    <name evidence="2" type="ORF">C1I63_05475</name>
</gene>
<name>A0A2T4US76_9MICO</name>